<protein>
    <submittedName>
        <fullName evidence="1">Uncharacterized protein</fullName>
    </submittedName>
</protein>
<dbReference type="EMBL" id="KZ772676">
    <property type="protein sequence ID" value="PTQ49014.1"/>
    <property type="molecule type" value="Genomic_DNA"/>
</dbReference>
<name>A0A2R6XSC9_MARPO</name>
<proteinExistence type="predicted"/>
<dbReference type="Proteomes" id="UP000244005">
    <property type="component" value="Unassembled WGS sequence"/>
</dbReference>
<evidence type="ECO:0000313" key="1">
    <source>
        <dbReference type="EMBL" id="PTQ49014.1"/>
    </source>
</evidence>
<accession>A0A2R6XSC9</accession>
<dbReference type="Gramene" id="Mp3g14240.1">
    <property type="protein sequence ID" value="Mp3g14240.1.cds1"/>
    <property type="gene ID" value="Mp3g14240"/>
</dbReference>
<reference evidence="2" key="1">
    <citation type="journal article" date="2017" name="Cell">
        <title>Insights into land plant evolution garnered from the Marchantia polymorpha genome.</title>
        <authorList>
            <person name="Bowman J.L."/>
            <person name="Kohchi T."/>
            <person name="Yamato K.T."/>
            <person name="Jenkins J."/>
            <person name="Shu S."/>
            <person name="Ishizaki K."/>
            <person name="Yamaoka S."/>
            <person name="Nishihama R."/>
            <person name="Nakamura Y."/>
            <person name="Berger F."/>
            <person name="Adam C."/>
            <person name="Aki S.S."/>
            <person name="Althoff F."/>
            <person name="Araki T."/>
            <person name="Arteaga-Vazquez M.A."/>
            <person name="Balasubrmanian S."/>
            <person name="Barry K."/>
            <person name="Bauer D."/>
            <person name="Boehm C.R."/>
            <person name="Briginshaw L."/>
            <person name="Caballero-Perez J."/>
            <person name="Catarino B."/>
            <person name="Chen F."/>
            <person name="Chiyoda S."/>
            <person name="Chovatia M."/>
            <person name="Davies K.M."/>
            <person name="Delmans M."/>
            <person name="Demura T."/>
            <person name="Dierschke T."/>
            <person name="Dolan L."/>
            <person name="Dorantes-Acosta A.E."/>
            <person name="Eklund D.M."/>
            <person name="Florent S.N."/>
            <person name="Flores-Sandoval E."/>
            <person name="Fujiyama A."/>
            <person name="Fukuzawa H."/>
            <person name="Galik B."/>
            <person name="Grimanelli D."/>
            <person name="Grimwood J."/>
            <person name="Grossniklaus U."/>
            <person name="Hamada T."/>
            <person name="Haseloff J."/>
            <person name="Hetherington A.J."/>
            <person name="Higo A."/>
            <person name="Hirakawa Y."/>
            <person name="Hundley H.N."/>
            <person name="Ikeda Y."/>
            <person name="Inoue K."/>
            <person name="Inoue S.I."/>
            <person name="Ishida S."/>
            <person name="Jia Q."/>
            <person name="Kakita M."/>
            <person name="Kanazawa T."/>
            <person name="Kawai Y."/>
            <person name="Kawashima T."/>
            <person name="Kennedy M."/>
            <person name="Kinose K."/>
            <person name="Kinoshita T."/>
            <person name="Kohara Y."/>
            <person name="Koide E."/>
            <person name="Komatsu K."/>
            <person name="Kopischke S."/>
            <person name="Kubo M."/>
            <person name="Kyozuka J."/>
            <person name="Lagercrantz U."/>
            <person name="Lin S.S."/>
            <person name="Lindquist E."/>
            <person name="Lipzen A.M."/>
            <person name="Lu C.W."/>
            <person name="De Luna E."/>
            <person name="Martienssen R.A."/>
            <person name="Minamino N."/>
            <person name="Mizutani M."/>
            <person name="Mizutani M."/>
            <person name="Mochizuki N."/>
            <person name="Monte I."/>
            <person name="Mosher R."/>
            <person name="Nagasaki H."/>
            <person name="Nakagami H."/>
            <person name="Naramoto S."/>
            <person name="Nishitani K."/>
            <person name="Ohtani M."/>
            <person name="Okamoto T."/>
            <person name="Okumura M."/>
            <person name="Phillips J."/>
            <person name="Pollak B."/>
            <person name="Reinders A."/>
            <person name="Rovekamp M."/>
            <person name="Sano R."/>
            <person name="Sawa S."/>
            <person name="Schmid M.W."/>
            <person name="Shirakawa M."/>
            <person name="Solano R."/>
            <person name="Spunde A."/>
            <person name="Suetsugu N."/>
            <person name="Sugano S."/>
            <person name="Sugiyama A."/>
            <person name="Sun R."/>
            <person name="Suzuki Y."/>
            <person name="Takenaka M."/>
            <person name="Takezawa D."/>
            <person name="Tomogane H."/>
            <person name="Tsuzuki M."/>
            <person name="Ueda T."/>
            <person name="Umeda M."/>
            <person name="Ward J.M."/>
            <person name="Watanabe Y."/>
            <person name="Yazaki K."/>
            <person name="Yokoyama R."/>
            <person name="Yoshitake Y."/>
            <person name="Yotsui I."/>
            <person name="Zachgo S."/>
            <person name="Schmutz J."/>
        </authorList>
    </citation>
    <scope>NUCLEOTIDE SEQUENCE [LARGE SCALE GENOMIC DNA]</scope>
    <source>
        <strain evidence="2">Tak-1</strain>
    </source>
</reference>
<gene>
    <name evidence="1" type="ORF">MARPO_0004s0247</name>
</gene>
<sequence>MDYESANVLCTSVLTLFPSRTHEFRGAIHDKRSCSRLNIQSEVSMALELSHENLESANAKTGFSSCKVLSKYHGDRVSLLKTFSYLWKIVANIATELKK</sequence>
<keyword evidence="2" id="KW-1185">Reference proteome</keyword>
<evidence type="ECO:0000313" key="2">
    <source>
        <dbReference type="Proteomes" id="UP000244005"/>
    </source>
</evidence>
<dbReference type="AlphaFoldDB" id="A0A2R6XSC9"/>
<organism evidence="1 2">
    <name type="scientific">Marchantia polymorpha</name>
    <name type="common">Common liverwort</name>
    <name type="synonym">Marchantia aquatica</name>
    <dbReference type="NCBI Taxonomy" id="3197"/>
    <lineage>
        <taxon>Eukaryota</taxon>
        <taxon>Viridiplantae</taxon>
        <taxon>Streptophyta</taxon>
        <taxon>Embryophyta</taxon>
        <taxon>Marchantiophyta</taxon>
        <taxon>Marchantiopsida</taxon>
        <taxon>Marchantiidae</taxon>
        <taxon>Marchantiales</taxon>
        <taxon>Marchantiaceae</taxon>
        <taxon>Marchantia</taxon>
    </lineage>
</organism>